<protein>
    <recommendedName>
        <fullName evidence="4">DUF2884 domain-containing protein</fullName>
    </recommendedName>
</protein>
<proteinExistence type="predicted"/>
<evidence type="ECO:0000313" key="2">
    <source>
        <dbReference type="EMBL" id="KRG43939.1"/>
    </source>
</evidence>
<gene>
    <name evidence="2" type="ORF">ARC20_09000</name>
</gene>
<reference evidence="2 3" key="1">
    <citation type="submission" date="2015-10" db="EMBL/GenBank/DDBJ databases">
        <title>Genome sequencing and analysis of members of genus Stenotrophomonas.</title>
        <authorList>
            <person name="Patil P.P."/>
            <person name="Midha S."/>
            <person name="Patil P.B."/>
        </authorList>
    </citation>
    <scope>NUCLEOTIDE SEQUENCE [LARGE SCALE GENOMIC DNA]</scope>
    <source>
        <strain evidence="2 3">JCM 16536</strain>
    </source>
</reference>
<dbReference type="STRING" id="676599.ARC20_09000"/>
<dbReference type="InterPro" id="IPR021307">
    <property type="entry name" value="DUF2884"/>
</dbReference>
<evidence type="ECO:0000256" key="1">
    <source>
        <dbReference type="SAM" id="MobiDB-lite"/>
    </source>
</evidence>
<name>A0A0R0AUI0_9GAMM</name>
<feature type="compositionally biased region" description="Low complexity" evidence="1">
    <location>
        <begin position="18"/>
        <end position="31"/>
    </location>
</feature>
<feature type="region of interest" description="Disordered" evidence="1">
    <location>
        <begin position="13"/>
        <end position="37"/>
    </location>
</feature>
<dbReference type="EMBL" id="LLXU01000072">
    <property type="protein sequence ID" value="KRG43939.1"/>
    <property type="molecule type" value="Genomic_DNA"/>
</dbReference>
<dbReference type="Pfam" id="PF11101">
    <property type="entry name" value="DUF2884"/>
    <property type="match status" value="1"/>
</dbReference>
<dbReference type="Proteomes" id="UP000051802">
    <property type="component" value="Unassembled WGS sequence"/>
</dbReference>
<dbReference type="AlphaFoldDB" id="A0A0R0AUI0"/>
<organism evidence="2 3">
    <name type="scientific">Stenotrophomonas panacihumi</name>
    <dbReference type="NCBI Taxonomy" id="676599"/>
    <lineage>
        <taxon>Bacteria</taxon>
        <taxon>Pseudomonadati</taxon>
        <taxon>Pseudomonadota</taxon>
        <taxon>Gammaproteobacteria</taxon>
        <taxon>Lysobacterales</taxon>
        <taxon>Lysobacteraceae</taxon>
        <taxon>Stenotrophomonas</taxon>
    </lineage>
</organism>
<evidence type="ECO:0008006" key="4">
    <source>
        <dbReference type="Google" id="ProtNLM"/>
    </source>
</evidence>
<evidence type="ECO:0000313" key="3">
    <source>
        <dbReference type="Proteomes" id="UP000051802"/>
    </source>
</evidence>
<comment type="caution">
    <text evidence="2">The sequence shown here is derived from an EMBL/GenBank/DDBJ whole genome shotgun (WGS) entry which is preliminary data.</text>
</comment>
<sequence>MAGVLLPLAGCGRDPHADTAATASTDATPPDAGKRDKVVSFNGGVTFDGDQVTLRRDTLPDAVITPGGDLVLGGKTVTTTDAQRQAMTTYRKALQGMVQQGIEVGKAGAQLGAQAATEAIKGLFSGDTDQIEAKVEAKTEGIKAAAAKLCDHLETMRVAQDAAVALVPEFKPYGGLEQKDVTDCRK</sequence>
<accession>A0A0R0AUI0</accession>
<keyword evidence="3" id="KW-1185">Reference proteome</keyword>